<evidence type="ECO:0000313" key="2">
    <source>
        <dbReference type="Proteomes" id="UP000326757"/>
    </source>
</evidence>
<accession>A0A5N6KFB6</accession>
<dbReference type="EMBL" id="VIGI01000003">
    <property type="protein sequence ID" value="KAB8302358.1"/>
    <property type="molecule type" value="Genomic_DNA"/>
</dbReference>
<gene>
    <name evidence="1" type="ORF">EYC80_005787</name>
</gene>
<protein>
    <submittedName>
        <fullName evidence="1">Uncharacterized protein</fullName>
    </submittedName>
</protein>
<dbReference type="AlphaFoldDB" id="A0A5N6KFB6"/>
<name>A0A5N6KFB6_MONLA</name>
<comment type="caution">
    <text evidence="1">The sequence shown here is derived from an EMBL/GenBank/DDBJ whole genome shotgun (WGS) entry which is preliminary data.</text>
</comment>
<evidence type="ECO:0000313" key="1">
    <source>
        <dbReference type="EMBL" id="KAB8302358.1"/>
    </source>
</evidence>
<dbReference type="Proteomes" id="UP000326757">
    <property type="component" value="Unassembled WGS sequence"/>
</dbReference>
<sequence>MSRFHGIISRGAFWGFIRYYFARSCGKSIYEISILLLHVYFLGRQLGLGLGLEKMLGLAWWGVYLIQKDSSVNAVT</sequence>
<proteinExistence type="predicted"/>
<reference evidence="1 2" key="1">
    <citation type="submission" date="2019-06" db="EMBL/GenBank/DDBJ databases">
        <title>Genome Sequence of the Brown Rot Fungal Pathogen Monilinia laxa.</title>
        <authorList>
            <person name="De Miccolis Angelini R.M."/>
            <person name="Landi L."/>
            <person name="Abate D."/>
            <person name="Pollastro S."/>
            <person name="Romanazzi G."/>
            <person name="Faretra F."/>
        </authorList>
    </citation>
    <scope>NUCLEOTIDE SEQUENCE [LARGE SCALE GENOMIC DNA]</scope>
    <source>
        <strain evidence="1 2">Mlax316</strain>
    </source>
</reference>
<organism evidence="1 2">
    <name type="scientific">Monilinia laxa</name>
    <name type="common">Brown rot fungus</name>
    <name type="synonym">Sclerotinia laxa</name>
    <dbReference type="NCBI Taxonomy" id="61186"/>
    <lineage>
        <taxon>Eukaryota</taxon>
        <taxon>Fungi</taxon>
        <taxon>Dikarya</taxon>
        <taxon>Ascomycota</taxon>
        <taxon>Pezizomycotina</taxon>
        <taxon>Leotiomycetes</taxon>
        <taxon>Helotiales</taxon>
        <taxon>Sclerotiniaceae</taxon>
        <taxon>Monilinia</taxon>
    </lineage>
</organism>
<keyword evidence="2" id="KW-1185">Reference proteome</keyword>